<accession>A0A5S9Q6R2</accession>
<protein>
    <submittedName>
        <fullName evidence="2">Uncharacterized protein</fullName>
    </submittedName>
</protein>
<name>A0A5S9Q6R2_9GAMM</name>
<dbReference type="AlphaFoldDB" id="A0A5S9Q6R2"/>
<sequence length="56" mass="6196">MANNIIKFPSKTGKAANSGTKEQGTDKLEKVITSDLRAQLRNECRTKHGFTESNTE</sequence>
<keyword evidence="3" id="KW-1185">Reference proteome</keyword>
<organism evidence="2 3">
    <name type="scientific">BD1-7 clade bacterium</name>
    <dbReference type="NCBI Taxonomy" id="2029982"/>
    <lineage>
        <taxon>Bacteria</taxon>
        <taxon>Pseudomonadati</taxon>
        <taxon>Pseudomonadota</taxon>
        <taxon>Gammaproteobacteria</taxon>
        <taxon>Cellvibrionales</taxon>
        <taxon>Spongiibacteraceae</taxon>
        <taxon>BD1-7 clade</taxon>
    </lineage>
</organism>
<dbReference type="Proteomes" id="UP000441399">
    <property type="component" value="Unassembled WGS sequence"/>
</dbReference>
<feature type="region of interest" description="Disordered" evidence="1">
    <location>
        <begin position="1"/>
        <end position="27"/>
    </location>
</feature>
<proteinExistence type="predicted"/>
<gene>
    <name evidence="2" type="ORF">OPDIPICF_04736</name>
</gene>
<evidence type="ECO:0000313" key="2">
    <source>
        <dbReference type="EMBL" id="CAA0113506.1"/>
    </source>
</evidence>
<dbReference type="EMBL" id="CACSIO010000017">
    <property type="protein sequence ID" value="CAA0113506.1"/>
    <property type="molecule type" value="Genomic_DNA"/>
</dbReference>
<evidence type="ECO:0000256" key="1">
    <source>
        <dbReference type="SAM" id="MobiDB-lite"/>
    </source>
</evidence>
<reference evidence="2 3" key="1">
    <citation type="submission" date="2019-11" db="EMBL/GenBank/DDBJ databases">
        <authorList>
            <person name="Holert J."/>
        </authorList>
    </citation>
    <scope>NUCLEOTIDE SEQUENCE [LARGE SCALE GENOMIC DNA]</scope>
    <source>
        <strain evidence="2">SB11_3</strain>
    </source>
</reference>
<evidence type="ECO:0000313" key="3">
    <source>
        <dbReference type="Proteomes" id="UP000441399"/>
    </source>
</evidence>